<dbReference type="RefSeq" id="WP_015614040.1">
    <property type="nucleotide sequence ID" value="NC_021182.1"/>
</dbReference>
<evidence type="ECO:0000313" key="3">
    <source>
        <dbReference type="Proteomes" id="UP000013523"/>
    </source>
</evidence>
<dbReference type="PROSITE" id="PS50056">
    <property type="entry name" value="TYR_PHOSPHATASE_2"/>
    <property type="match status" value="1"/>
</dbReference>
<protein>
    <recommendedName>
        <fullName evidence="1">Tyrosine specific protein phosphatases domain-containing protein</fullName>
    </recommendedName>
</protein>
<dbReference type="SMART" id="SM01301">
    <property type="entry name" value="PTPlike_phytase"/>
    <property type="match status" value="1"/>
</dbReference>
<feature type="domain" description="Tyrosine specific protein phosphatases" evidence="1">
    <location>
        <begin position="177"/>
        <end position="225"/>
    </location>
</feature>
<sequence>MENLVKLYPIVDTVNAYEFPKRFRTTKAPVDLETEELPNLNGLEELQASASGRFSRKGLQLIKDIIGNVAITIVDLRQESHGYVNDMAISWYGEQNGANRGLRPEEIKERERNLLNELICSNSIIFGEVEGKSACVPDPINDPKIVQSEEEMVKAEGCGYMRFYVTDHHVPSDSELDRFIEFVKIVPQGQWLHFHCRGGSGRASTFIDFYDIIRNAKYVSLEDILTRQALIGGKDFRNNIAHKDLSKRKAAIERIDFIAKFYDYCMDNYETNFQVLWSQWLKKEKAII</sequence>
<dbReference type="PATRIC" id="fig|86416.3.peg.660"/>
<dbReference type="InterPro" id="IPR000387">
    <property type="entry name" value="Tyr_Pase_dom"/>
</dbReference>
<dbReference type="KEGG" id="cpas:Clopa_0672"/>
<organism evidence="2 3">
    <name type="scientific">Clostridium pasteurianum BC1</name>
    <dbReference type="NCBI Taxonomy" id="86416"/>
    <lineage>
        <taxon>Bacteria</taxon>
        <taxon>Bacillati</taxon>
        <taxon>Bacillota</taxon>
        <taxon>Clostridia</taxon>
        <taxon>Eubacteriales</taxon>
        <taxon>Clostridiaceae</taxon>
        <taxon>Clostridium</taxon>
    </lineage>
</organism>
<dbReference type="EMBL" id="CP003261">
    <property type="protein sequence ID" value="AGK95714.1"/>
    <property type="molecule type" value="Genomic_DNA"/>
</dbReference>
<dbReference type="HOGENOM" id="CLU_061993_0_0_9"/>
<dbReference type="Proteomes" id="UP000013523">
    <property type="component" value="Chromosome"/>
</dbReference>
<dbReference type="STRING" id="86416.Clopa_0672"/>
<gene>
    <name evidence="2" type="ORF">Clopa_0672</name>
</gene>
<reference evidence="2 3" key="1">
    <citation type="submission" date="2012-01" db="EMBL/GenBank/DDBJ databases">
        <title>Complete sequence of chromosome of Clostridium pasteurianum BC1.</title>
        <authorList>
            <consortium name="US DOE Joint Genome Institute"/>
            <person name="Lucas S."/>
            <person name="Han J."/>
            <person name="Lapidus A."/>
            <person name="Cheng J.-F."/>
            <person name="Goodwin L."/>
            <person name="Pitluck S."/>
            <person name="Peters L."/>
            <person name="Mikhailova N."/>
            <person name="Teshima H."/>
            <person name="Detter J.C."/>
            <person name="Han C."/>
            <person name="Tapia R."/>
            <person name="Land M."/>
            <person name="Hauser L."/>
            <person name="Kyrpides N."/>
            <person name="Ivanova N."/>
            <person name="Pagani I."/>
            <person name="Dunn J."/>
            <person name="Taghavi S."/>
            <person name="Francis A."/>
            <person name="van der Lelie D."/>
            <person name="Woyke T."/>
        </authorList>
    </citation>
    <scope>NUCLEOTIDE SEQUENCE [LARGE SCALE GENOMIC DNA]</scope>
    <source>
        <strain evidence="2 3">BC1</strain>
    </source>
</reference>
<dbReference type="Pfam" id="PF14566">
    <property type="entry name" value="PTPlike_phytase"/>
    <property type="match status" value="1"/>
</dbReference>
<accession>R4K5A8</accession>
<dbReference type="AlphaFoldDB" id="R4K5A8"/>
<dbReference type="Gene3D" id="3.30.70.1690">
    <property type="match status" value="1"/>
</dbReference>
<name>R4K5A8_CLOPA</name>
<dbReference type="SUPFAM" id="SSF52799">
    <property type="entry name" value="(Phosphotyrosine protein) phosphatases II"/>
    <property type="match status" value="1"/>
</dbReference>
<dbReference type="Gene3D" id="3.90.190.10">
    <property type="entry name" value="Protein tyrosine phosphatase superfamily"/>
    <property type="match status" value="1"/>
</dbReference>
<dbReference type="eggNOG" id="COG2453">
    <property type="taxonomic scope" value="Bacteria"/>
</dbReference>
<dbReference type="InterPro" id="IPR029021">
    <property type="entry name" value="Prot-tyrosine_phosphatase-like"/>
</dbReference>
<dbReference type="OrthoDB" id="21920at2"/>
<evidence type="ECO:0000259" key="1">
    <source>
        <dbReference type="PROSITE" id="PS50056"/>
    </source>
</evidence>
<proteinExistence type="predicted"/>
<keyword evidence="3" id="KW-1185">Reference proteome</keyword>
<evidence type="ECO:0000313" key="2">
    <source>
        <dbReference type="EMBL" id="AGK95714.1"/>
    </source>
</evidence>